<dbReference type="RefSeq" id="WP_168674375.1">
    <property type="nucleotide sequence ID" value="NZ_JAAVTK010000011.1"/>
</dbReference>
<organism evidence="1 2">
    <name type="scientific">Hymenobacter artigasi</name>
    <dbReference type="NCBI Taxonomy" id="2719616"/>
    <lineage>
        <taxon>Bacteria</taxon>
        <taxon>Pseudomonadati</taxon>
        <taxon>Bacteroidota</taxon>
        <taxon>Cytophagia</taxon>
        <taxon>Cytophagales</taxon>
        <taxon>Hymenobacteraceae</taxon>
        <taxon>Hymenobacter</taxon>
    </lineage>
</organism>
<evidence type="ECO:0000313" key="2">
    <source>
        <dbReference type="Proteomes" id="UP000717634"/>
    </source>
</evidence>
<gene>
    <name evidence="1" type="ORF">HBN54_003388</name>
</gene>
<dbReference type="Proteomes" id="UP000717634">
    <property type="component" value="Unassembled WGS sequence"/>
</dbReference>
<protein>
    <recommendedName>
        <fullName evidence="3">DUF3575 domain-containing protein</fullName>
    </recommendedName>
</protein>
<evidence type="ECO:0008006" key="3">
    <source>
        <dbReference type="Google" id="ProtNLM"/>
    </source>
</evidence>
<evidence type="ECO:0000313" key="1">
    <source>
        <dbReference type="EMBL" id="NKI90778.1"/>
    </source>
</evidence>
<reference evidence="1 2" key="1">
    <citation type="submission" date="2020-03" db="EMBL/GenBank/DDBJ databases">
        <title>Genomic Encyclopedia of Type Strains, Phase IV (KMG-V): Genome sequencing to study the core and pangenomes of soil and plant-associated prokaryotes.</title>
        <authorList>
            <person name="Whitman W."/>
        </authorList>
    </citation>
    <scope>NUCLEOTIDE SEQUENCE [LARGE SCALE GENOMIC DNA]</scope>
    <source>
        <strain evidence="1 2">1B</strain>
    </source>
</reference>
<proteinExistence type="predicted"/>
<dbReference type="EMBL" id="JAAVTK010000011">
    <property type="protein sequence ID" value="NKI90778.1"/>
    <property type="molecule type" value="Genomic_DNA"/>
</dbReference>
<name>A0ABX1HKI1_9BACT</name>
<keyword evidence="2" id="KW-1185">Reference proteome</keyword>
<sequence length="367" mass="40194">MFAPTGYSSLPLPRALNNREPQAPTTTGLRWRQAGLLLALLLGVAFVGRAQDIVAAGGTLSPAATTVTAGTNSGTLILQGFYGTILRYQADTGQGFVDVGGPGRSYTFSDLLTTTRFRAVVQTTNLVVVASSIAVVTVVPPDGATGPANKLKPSRQVSLAPALAVKFSPLATQDPSASTLLVGLEYRPSSRIGLEASYGQQFTALRITTLGLLADRYDYHYQKFKLELRRYLPARAKNPHQETYFSVQAFFTPERYTRYGNNYYRNAAYYTYDRNFVSKDISGIDLKIGSVWHVGSNWLLEGGLGLGGRFVVTQYDMLNEHRATNFTAKQVSPFNQIEEPGNKASIDVELVFKVGYVFPFRKQESAQ</sequence>
<comment type="caution">
    <text evidence="1">The sequence shown here is derived from an EMBL/GenBank/DDBJ whole genome shotgun (WGS) entry which is preliminary data.</text>
</comment>
<accession>A0ABX1HKI1</accession>